<evidence type="ECO:0000259" key="8">
    <source>
        <dbReference type="PROSITE" id="PS50011"/>
    </source>
</evidence>
<feature type="repeat" description="TPR" evidence="5">
    <location>
        <begin position="745"/>
        <end position="778"/>
    </location>
</feature>
<dbReference type="PROSITE" id="PS50011">
    <property type="entry name" value="PROTEIN_KINASE_DOM"/>
    <property type="match status" value="1"/>
</dbReference>
<dbReference type="EMBL" id="CP001804">
    <property type="protein sequence ID" value="ACY19122.1"/>
    <property type="molecule type" value="Genomic_DNA"/>
</dbReference>
<dbReference type="PANTHER" id="PTHR43289">
    <property type="entry name" value="MITOGEN-ACTIVATED PROTEIN KINASE KINASE KINASE 20-RELATED"/>
    <property type="match status" value="1"/>
</dbReference>
<evidence type="ECO:0000256" key="1">
    <source>
        <dbReference type="ARBA" id="ARBA00022679"/>
    </source>
</evidence>
<keyword evidence="10" id="KW-1185">Reference proteome</keyword>
<dbReference type="InterPro" id="IPR011990">
    <property type="entry name" value="TPR-like_helical_dom_sf"/>
</dbReference>
<keyword evidence="3 9" id="KW-0418">Kinase</keyword>
<dbReference type="KEGG" id="hoh:Hoch_6656"/>
<dbReference type="InterPro" id="IPR011009">
    <property type="entry name" value="Kinase-like_dom_sf"/>
</dbReference>
<evidence type="ECO:0000313" key="9">
    <source>
        <dbReference type="EMBL" id="ACY19122.1"/>
    </source>
</evidence>
<dbReference type="PROSITE" id="PS00108">
    <property type="entry name" value="PROTEIN_KINASE_ST"/>
    <property type="match status" value="1"/>
</dbReference>
<evidence type="ECO:0000256" key="4">
    <source>
        <dbReference type="ARBA" id="ARBA00022840"/>
    </source>
</evidence>
<feature type="binding site" evidence="6">
    <location>
        <position position="196"/>
    </location>
    <ligand>
        <name>ATP</name>
        <dbReference type="ChEBI" id="CHEBI:30616"/>
    </ligand>
</feature>
<keyword evidence="1" id="KW-0808">Transferase</keyword>
<keyword evidence="4 6" id="KW-0067">ATP-binding</keyword>
<organism evidence="9 10">
    <name type="scientific">Haliangium ochraceum (strain DSM 14365 / JCM 11303 / SMP-2)</name>
    <dbReference type="NCBI Taxonomy" id="502025"/>
    <lineage>
        <taxon>Bacteria</taxon>
        <taxon>Pseudomonadati</taxon>
        <taxon>Myxococcota</taxon>
        <taxon>Polyangia</taxon>
        <taxon>Haliangiales</taxon>
        <taxon>Kofleriaceae</taxon>
        <taxon>Haliangium</taxon>
    </lineage>
</organism>
<dbReference type="Pfam" id="PF13432">
    <property type="entry name" value="TPR_16"/>
    <property type="match status" value="1"/>
</dbReference>
<reference evidence="9 10" key="1">
    <citation type="journal article" date="2010" name="Stand. Genomic Sci.">
        <title>Complete genome sequence of Haliangium ochraceum type strain (SMP-2).</title>
        <authorList>
            <consortium name="US DOE Joint Genome Institute (JGI-PGF)"/>
            <person name="Ivanova N."/>
            <person name="Daum C."/>
            <person name="Lang E."/>
            <person name="Abt B."/>
            <person name="Kopitz M."/>
            <person name="Saunders E."/>
            <person name="Lapidus A."/>
            <person name="Lucas S."/>
            <person name="Glavina Del Rio T."/>
            <person name="Nolan M."/>
            <person name="Tice H."/>
            <person name="Copeland A."/>
            <person name="Cheng J.F."/>
            <person name="Chen F."/>
            <person name="Bruce D."/>
            <person name="Goodwin L."/>
            <person name="Pitluck S."/>
            <person name="Mavromatis K."/>
            <person name="Pati A."/>
            <person name="Mikhailova N."/>
            <person name="Chen A."/>
            <person name="Palaniappan K."/>
            <person name="Land M."/>
            <person name="Hauser L."/>
            <person name="Chang Y.J."/>
            <person name="Jeffries C.D."/>
            <person name="Detter J.C."/>
            <person name="Brettin T."/>
            <person name="Rohde M."/>
            <person name="Goker M."/>
            <person name="Bristow J."/>
            <person name="Markowitz V."/>
            <person name="Eisen J.A."/>
            <person name="Hugenholtz P."/>
            <person name="Kyrpides N.C."/>
            <person name="Klenk H.P."/>
        </authorList>
    </citation>
    <scope>NUCLEOTIDE SEQUENCE [LARGE SCALE GENOMIC DNA]</scope>
    <source>
        <strain evidence="10">DSM 14365 / CIP 107738 / JCM 11303 / AJ 13395 / SMP-2</strain>
    </source>
</reference>
<dbReference type="Gene3D" id="3.30.200.20">
    <property type="entry name" value="Phosphorylase Kinase, domain 1"/>
    <property type="match status" value="1"/>
</dbReference>
<dbReference type="Gene3D" id="1.10.510.10">
    <property type="entry name" value="Transferase(Phosphotransferase) domain 1"/>
    <property type="match status" value="1"/>
</dbReference>
<evidence type="ECO:0000313" key="10">
    <source>
        <dbReference type="Proteomes" id="UP000001880"/>
    </source>
</evidence>
<feature type="region of interest" description="Disordered" evidence="7">
    <location>
        <begin position="84"/>
        <end position="127"/>
    </location>
</feature>
<feature type="region of interest" description="Disordered" evidence="7">
    <location>
        <begin position="320"/>
        <end position="342"/>
    </location>
</feature>
<dbReference type="AlphaFoldDB" id="D0LSY6"/>
<proteinExistence type="predicted"/>
<evidence type="ECO:0000256" key="7">
    <source>
        <dbReference type="SAM" id="MobiDB-lite"/>
    </source>
</evidence>
<dbReference type="Pfam" id="PF13424">
    <property type="entry name" value="TPR_12"/>
    <property type="match status" value="2"/>
</dbReference>
<dbReference type="GO" id="GO:0004674">
    <property type="term" value="F:protein serine/threonine kinase activity"/>
    <property type="evidence" value="ECO:0007669"/>
    <property type="project" value="UniProtKB-KW"/>
</dbReference>
<evidence type="ECO:0000256" key="6">
    <source>
        <dbReference type="PROSITE-ProRule" id="PRU10141"/>
    </source>
</evidence>
<dbReference type="PANTHER" id="PTHR43289:SF34">
    <property type="entry name" value="SERINE_THREONINE-PROTEIN KINASE YBDM-RELATED"/>
    <property type="match status" value="1"/>
</dbReference>
<keyword evidence="2 6" id="KW-0547">Nucleotide-binding</keyword>
<accession>D0LSY6</accession>
<protein>
    <submittedName>
        <fullName evidence="9">Serine/threonine protein kinase</fullName>
    </submittedName>
</protein>
<dbReference type="PROSITE" id="PS00107">
    <property type="entry name" value="PROTEIN_KINASE_ATP"/>
    <property type="match status" value="1"/>
</dbReference>
<dbReference type="InterPro" id="IPR000719">
    <property type="entry name" value="Prot_kinase_dom"/>
</dbReference>
<dbReference type="GO" id="GO:0005524">
    <property type="term" value="F:ATP binding"/>
    <property type="evidence" value="ECO:0007669"/>
    <property type="project" value="UniProtKB-UniRule"/>
</dbReference>
<evidence type="ECO:0000256" key="2">
    <source>
        <dbReference type="ARBA" id="ARBA00022741"/>
    </source>
</evidence>
<feature type="domain" description="Protein kinase" evidence="8">
    <location>
        <begin position="167"/>
        <end position="447"/>
    </location>
</feature>
<name>D0LSY6_HALO1</name>
<dbReference type="InterPro" id="IPR008271">
    <property type="entry name" value="Ser/Thr_kinase_AS"/>
</dbReference>
<evidence type="ECO:0000256" key="3">
    <source>
        <dbReference type="ARBA" id="ARBA00022777"/>
    </source>
</evidence>
<gene>
    <name evidence="9" type="ordered locus">Hoch_6656</name>
</gene>
<dbReference type="SMART" id="SM00028">
    <property type="entry name" value="TPR"/>
    <property type="match status" value="5"/>
</dbReference>
<dbReference type="eggNOG" id="COG0457">
    <property type="taxonomic scope" value="Bacteria"/>
</dbReference>
<dbReference type="InterPro" id="IPR017441">
    <property type="entry name" value="Protein_kinase_ATP_BS"/>
</dbReference>
<dbReference type="STRING" id="502025.Hoch_6656"/>
<keyword evidence="5" id="KW-0802">TPR repeat</keyword>
<dbReference type="SUPFAM" id="SSF48452">
    <property type="entry name" value="TPR-like"/>
    <property type="match status" value="2"/>
</dbReference>
<sequence length="979" mass="107010">MPSYPFVSPGPGNGSVCPPAGRNATSAEERAKPAVRGGIAVEASSSDADTDADASDDTGAPHLRAHGAIGSVAVGDSVAGEFVLPSGQRSRGRDDGIVADGEDGHDGHDDSEESWLDVPVTGDENPSTQFFTTRMKRAERMRQAERLRQPARFAEGSSTRLVGSGRYRLVRRLGQGGMGITWAAHDKVLQREVAIKLVRPDLSVGRIAQMRLRREALALARLAHPNIVAVYDVGGHEGQTYIAMELVRGKTLSVWRTRLEPRPWPEVLDIFRQAAAGLASAHDAGMVHRDVKLANIIIGDDGRVRILDFGLAFVAAQPLESPPTPPNPELSSSADPLTAHGATVGTPGYMAPEQIDGHAADARSDQFSFCVSLFESLYGLRPFAGRNLRELRRHMYRGELTQTPAPTRVPRWLRAVVLRGLAFNPEERWPSMQELLAALERDPHPQRLRQMRAGAVLASMGVIAALGFAIGNRHTEEAPAGVGMCAAPETERARMWSPSQRAEIEAAVLATGAPYAASAWRQTAPLLDDYADDWQAAYIDACSEFATAPAWDELKLRRMQCLGERQRSFIALTEELAHLDVAAIDNAIEAVSQLPALAECADPEHLEARIPLPPDPVLSAQLDVARNDLVRVEKLLALGNYKEALPLARTVITTLEQIEYPPLEVEARWLLGQLLERSGDYEGAERELHAAYGVANLLGYRELARKAALSMALVVGRRMARHDEAHVWLDRASDYLAPKDDVGRAALLTQLGHLALREGHYQQANTYHRQALLLRERLWGTHHPQIADSLNSLGETARLAGHLDDALAYYQQAGDILEQTMGKSFPPAIYPLHNSGLVLVRMGEYRRAAETFERAREAWDELLGPGHLEVAYPLVALADTLLRLGDAERALPLAEEALALRERHRVTPDELAEARFVSARALYRRAQQAAIPGGSAERQAAQTRALSLARAARDGLGERPSPELQLDRATVAAWLAERE</sequence>
<dbReference type="Proteomes" id="UP000001880">
    <property type="component" value="Chromosome"/>
</dbReference>
<dbReference type="SMART" id="SM00220">
    <property type="entry name" value="S_TKc"/>
    <property type="match status" value="1"/>
</dbReference>
<dbReference type="Gene3D" id="1.25.40.10">
    <property type="entry name" value="Tetratricopeptide repeat domain"/>
    <property type="match status" value="2"/>
</dbReference>
<dbReference type="HOGENOM" id="CLU_009368_0_0_7"/>
<dbReference type="eggNOG" id="COG0515">
    <property type="taxonomic scope" value="Bacteria"/>
</dbReference>
<dbReference type="PROSITE" id="PS50005">
    <property type="entry name" value="TPR"/>
    <property type="match status" value="1"/>
</dbReference>
<evidence type="ECO:0000256" key="5">
    <source>
        <dbReference type="PROSITE-ProRule" id="PRU00339"/>
    </source>
</evidence>
<keyword evidence="9" id="KW-0723">Serine/threonine-protein kinase</keyword>
<dbReference type="Pfam" id="PF00069">
    <property type="entry name" value="Pkinase"/>
    <property type="match status" value="1"/>
</dbReference>
<dbReference type="CDD" id="cd14014">
    <property type="entry name" value="STKc_PknB_like"/>
    <property type="match status" value="1"/>
</dbReference>
<dbReference type="InterPro" id="IPR019734">
    <property type="entry name" value="TPR_rpt"/>
</dbReference>
<feature type="region of interest" description="Disordered" evidence="7">
    <location>
        <begin position="1"/>
        <end position="63"/>
    </location>
</feature>
<dbReference type="SUPFAM" id="SSF56112">
    <property type="entry name" value="Protein kinase-like (PK-like)"/>
    <property type="match status" value="1"/>
</dbReference>
<feature type="compositionally biased region" description="Basic and acidic residues" evidence="7">
    <location>
        <begin position="91"/>
        <end position="108"/>
    </location>
</feature>